<comment type="caution">
    <text evidence="1">The sequence shown here is derived from an EMBL/GenBank/DDBJ whole genome shotgun (WGS) entry which is preliminary data.</text>
</comment>
<keyword evidence="2" id="KW-1185">Reference proteome</keyword>
<gene>
    <name evidence="1" type="ORF">CA13_09040</name>
</gene>
<accession>A0A5C5YWW4</accession>
<evidence type="ECO:0000313" key="1">
    <source>
        <dbReference type="EMBL" id="TWT79502.1"/>
    </source>
</evidence>
<sequence length="158" mass="17327">MSRIRALFIAIVTASLLTVTANSAFGILVQIGSDCRIPFTLGYPKHAVIQVVAALKSDNYRLVDGQSNMRVSTLRFRGDTTAINDMLKKLADCPVATVAVSFRAIDHTCDWQIDHSVRSNTFAVIVNLKSARIRLEELIIPSANGPKLKSETRISTEP</sequence>
<proteinExistence type="predicted"/>
<name>A0A5C5YWW4_9BACT</name>
<dbReference type="AlphaFoldDB" id="A0A5C5YWW4"/>
<evidence type="ECO:0000313" key="2">
    <source>
        <dbReference type="Proteomes" id="UP000315010"/>
    </source>
</evidence>
<protein>
    <submittedName>
        <fullName evidence="1">Uncharacterized protein</fullName>
    </submittedName>
</protein>
<organism evidence="1 2">
    <name type="scientific">Novipirellula herctigrandis</name>
    <dbReference type="NCBI Taxonomy" id="2527986"/>
    <lineage>
        <taxon>Bacteria</taxon>
        <taxon>Pseudomonadati</taxon>
        <taxon>Planctomycetota</taxon>
        <taxon>Planctomycetia</taxon>
        <taxon>Pirellulales</taxon>
        <taxon>Pirellulaceae</taxon>
        <taxon>Novipirellula</taxon>
    </lineage>
</organism>
<dbReference type="Proteomes" id="UP000315010">
    <property type="component" value="Unassembled WGS sequence"/>
</dbReference>
<dbReference type="EMBL" id="SJPJ01000001">
    <property type="protein sequence ID" value="TWT79502.1"/>
    <property type="molecule type" value="Genomic_DNA"/>
</dbReference>
<reference evidence="1 2" key="1">
    <citation type="submission" date="2019-02" db="EMBL/GenBank/DDBJ databases">
        <title>Deep-cultivation of Planctomycetes and their phenomic and genomic characterization uncovers novel biology.</title>
        <authorList>
            <person name="Wiegand S."/>
            <person name="Jogler M."/>
            <person name="Boedeker C."/>
            <person name="Pinto D."/>
            <person name="Vollmers J."/>
            <person name="Rivas-Marin E."/>
            <person name="Kohn T."/>
            <person name="Peeters S.H."/>
            <person name="Heuer A."/>
            <person name="Rast P."/>
            <person name="Oberbeckmann S."/>
            <person name="Bunk B."/>
            <person name="Jeske O."/>
            <person name="Meyerdierks A."/>
            <person name="Storesund J.E."/>
            <person name="Kallscheuer N."/>
            <person name="Luecker S."/>
            <person name="Lage O.M."/>
            <person name="Pohl T."/>
            <person name="Merkel B.J."/>
            <person name="Hornburger P."/>
            <person name="Mueller R.-W."/>
            <person name="Bruemmer F."/>
            <person name="Labrenz M."/>
            <person name="Spormann A.M."/>
            <person name="Op Den Camp H."/>
            <person name="Overmann J."/>
            <person name="Amann R."/>
            <person name="Jetten M.S.M."/>
            <person name="Mascher T."/>
            <person name="Medema M.H."/>
            <person name="Devos D.P."/>
            <person name="Kaster A.-K."/>
            <person name="Ovreas L."/>
            <person name="Rohde M."/>
            <person name="Galperin M.Y."/>
            <person name="Jogler C."/>
        </authorList>
    </citation>
    <scope>NUCLEOTIDE SEQUENCE [LARGE SCALE GENOMIC DNA]</scope>
    <source>
        <strain evidence="1 2">CA13</strain>
    </source>
</reference>